<evidence type="ECO:0000313" key="1">
    <source>
        <dbReference type="EMBL" id="QDL55302.1"/>
    </source>
</evidence>
<accession>A0A515ERL0</accession>
<organism evidence="1 2">
    <name type="scientific">Rhodoferax aquaticus</name>
    <dbReference type="NCBI Taxonomy" id="2527691"/>
    <lineage>
        <taxon>Bacteria</taxon>
        <taxon>Pseudomonadati</taxon>
        <taxon>Pseudomonadota</taxon>
        <taxon>Betaproteobacteria</taxon>
        <taxon>Burkholderiales</taxon>
        <taxon>Comamonadaceae</taxon>
        <taxon>Rhodoferax</taxon>
    </lineage>
</organism>
<keyword evidence="2" id="KW-1185">Reference proteome</keyword>
<proteinExistence type="predicted"/>
<protein>
    <submittedName>
        <fullName evidence="1">Uncharacterized protein</fullName>
    </submittedName>
</protein>
<dbReference type="RefSeq" id="WP_142812460.1">
    <property type="nucleotide sequence ID" value="NZ_CP036282.1"/>
</dbReference>
<dbReference type="Proteomes" id="UP000317365">
    <property type="component" value="Chromosome"/>
</dbReference>
<evidence type="ECO:0000313" key="2">
    <source>
        <dbReference type="Proteomes" id="UP000317365"/>
    </source>
</evidence>
<reference evidence="2" key="1">
    <citation type="submission" date="2019-02" db="EMBL/GenBank/DDBJ databases">
        <title>Complete genome sequence of Rhodoferax sp. Gr-4.</title>
        <authorList>
            <person name="Jin L."/>
        </authorList>
    </citation>
    <scope>NUCLEOTIDE SEQUENCE [LARGE SCALE GENOMIC DNA]</scope>
    <source>
        <strain evidence="2">Gr-4</strain>
    </source>
</reference>
<dbReference type="EMBL" id="CP036282">
    <property type="protein sequence ID" value="QDL55302.1"/>
    <property type="molecule type" value="Genomic_DNA"/>
</dbReference>
<sequence>MAFILSTKENIVGVTVRGCLTGPDGAETPFDFVLQCERLSADAIERATGPQSLETAGQFFTRVTKGWLGVFDDMGQEKPFTADGLVKLFAIPNLARMAFHSYLHDVRAREKN</sequence>
<dbReference type="AlphaFoldDB" id="A0A515ERL0"/>
<name>A0A515ERL0_9BURK</name>
<gene>
    <name evidence="1" type="ORF">EXZ61_14625</name>
</gene>
<dbReference type="KEGG" id="rhg:EXZ61_14625"/>
<reference evidence="2" key="2">
    <citation type="journal article" date="2020" name="Int. J. Syst. Evol. Microbiol.">
        <title>Genomic insights into a novel species Rhodoferax aquaticus sp. nov., isolated from freshwater.</title>
        <authorList>
            <person name="Li T."/>
            <person name="Zhuo Y."/>
            <person name="Jin C.Z."/>
            <person name="Wu X."/>
            <person name="Ko S.R."/>
            <person name="Jin F.J."/>
            <person name="Ahn C.Y."/>
            <person name="Oh H.M."/>
            <person name="Lee H.G."/>
            <person name="Jin L."/>
        </authorList>
    </citation>
    <scope>NUCLEOTIDE SEQUENCE [LARGE SCALE GENOMIC DNA]</scope>
    <source>
        <strain evidence="2">Gr-4</strain>
    </source>
</reference>